<evidence type="ECO:0000256" key="1">
    <source>
        <dbReference type="PROSITE-ProRule" id="PRU00176"/>
    </source>
</evidence>
<feature type="compositionally biased region" description="Basic and acidic residues" evidence="2">
    <location>
        <begin position="191"/>
        <end position="203"/>
    </location>
</feature>
<evidence type="ECO:0000313" key="4">
    <source>
        <dbReference type="EMBL" id="CAD5112838.1"/>
    </source>
</evidence>
<dbReference type="Gene3D" id="3.30.70.330">
    <property type="match status" value="1"/>
</dbReference>
<organism evidence="4 5">
    <name type="scientific">Dimorphilus gyrociliatus</name>
    <dbReference type="NCBI Taxonomy" id="2664684"/>
    <lineage>
        <taxon>Eukaryota</taxon>
        <taxon>Metazoa</taxon>
        <taxon>Spiralia</taxon>
        <taxon>Lophotrochozoa</taxon>
        <taxon>Annelida</taxon>
        <taxon>Polychaeta</taxon>
        <taxon>Polychaeta incertae sedis</taxon>
        <taxon>Dinophilidae</taxon>
        <taxon>Dimorphilus</taxon>
    </lineage>
</organism>
<dbReference type="Proteomes" id="UP000549394">
    <property type="component" value="Unassembled WGS sequence"/>
</dbReference>
<sequence>MASQLVVPPSKHTLFIRGFASSVEVDDVRKYFEKETGFLPTVEFFRESENREYLFLALRFESKSLAKEVLERYDQGEILGYRVSIKYFRDMRKARQKAKEMFEKGLGPNPKEMTNFDLAGNARDAGETGTYGRNMVTNSNYRRSHYDYSSSRSKSSSYSSPSSSSDSEKSKSTMEKKIKKKKSKRKHSRSKFSDKSSDGCETKKDKSDFFSIEQGQGVNKHSTENNFYRGYSSNDHVKLLHKEDKDKVTFSNIDQLNLQKTNTIRTKQDVAAMDIEQTLNEEGETFGMSSTKLAMVKQKKEEIEQSYKQDCETFAAVVKMLISKDHSLEDKLQQSLRDNLKDIGQRCIHELKEYIENLKPE</sequence>
<comment type="caution">
    <text evidence="4">The sequence shown here is derived from an EMBL/GenBank/DDBJ whole genome shotgun (WGS) entry which is preliminary data.</text>
</comment>
<name>A0A7I8V9B3_9ANNE</name>
<proteinExistence type="predicted"/>
<dbReference type="GO" id="GO:0097355">
    <property type="term" value="P:protein localization to heterochromatin"/>
    <property type="evidence" value="ECO:0007669"/>
    <property type="project" value="TreeGrafter"/>
</dbReference>
<dbReference type="PROSITE" id="PS50102">
    <property type="entry name" value="RRM"/>
    <property type="match status" value="1"/>
</dbReference>
<dbReference type="GO" id="GO:0045814">
    <property type="term" value="P:negative regulation of gene expression, epigenetic"/>
    <property type="evidence" value="ECO:0007669"/>
    <property type="project" value="TreeGrafter"/>
</dbReference>
<dbReference type="PANTHER" id="PTHR15836">
    <property type="entry name" value="PERIPHILIN 1"/>
    <property type="match status" value="1"/>
</dbReference>
<dbReference type="PANTHER" id="PTHR15836:SF4">
    <property type="entry name" value="PERIPHILIN-1"/>
    <property type="match status" value="1"/>
</dbReference>
<dbReference type="InterPro" id="IPR000504">
    <property type="entry name" value="RRM_dom"/>
</dbReference>
<reference evidence="4 5" key="1">
    <citation type="submission" date="2020-08" db="EMBL/GenBank/DDBJ databases">
        <authorList>
            <person name="Hejnol A."/>
        </authorList>
    </citation>
    <scope>NUCLEOTIDE SEQUENCE [LARGE SCALE GENOMIC DNA]</scope>
</reference>
<dbReference type="AlphaFoldDB" id="A0A7I8V9B3"/>
<protein>
    <submittedName>
        <fullName evidence="4">DgyrCDS2050</fullName>
    </submittedName>
</protein>
<accession>A0A7I8V9B3</accession>
<dbReference type="CDD" id="cd22896">
    <property type="entry name" value="periphilin-like"/>
    <property type="match status" value="1"/>
</dbReference>
<feature type="compositionally biased region" description="Low complexity" evidence="2">
    <location>
        <begin position="147"/>
        <end position="165"/>
    </location>
</feature>
<feature type="domain" description="RRM" evidence="3">
    <location>
        <begin position="12"/>
        <end position="90"/>
    </location>
</feature>
<dbReference type="GO" id="GO:0045892">
    <property type="term" value="P:negative regulation of DNA-templated transcription"/>
    <property type="evidence" value="ECO:0007669"/>
    <property type="project" value="InterPro"/>
</dbReference>
<dbReference type="OrthoDB" id="8933311at2759"/>
<dbReference type="GO" id="GO:0003723">
    <property type="term" value="F:RNA binding"/>
    <property type="evidence" value="ECO:0007669"/>
    <property type="project" value="UniProtKB-UniRule"/>
</dbReference>
<feature type="region of interest" description="Disordered" evidence="2">
    <location>
        <begin position="104"/>
        <end position="203"/>
    </location>
</feature>
<dbReference type="InterPro" id="IPR035979">
    <property type="entry name" value="RBD_domain_sf"/>
</dbReference>
<keyword evidence="5" id="KW-1185">Reference proteome</keyword>
<evidence type="ECO:0000313" key="5">
    <source>
        <dbReference type="Proteomes" id="UP000549394"/>
    </source>
</evidence>
<dbReference type="InterPro" id="IPR057603">
    <property type="entry name" value="Periphilin-1_C"/>
</dbReference>
<keyword evidence="1" id="KW-0694">RNA-binding</keyword>
<dbReference type="GO" id="GO:0005654">
    <property type="term" value="C:nucleoplasm"/>
    <property type="evidence" value="ECO:0007669"/>
    <property type="project" value="TreeGrafter"/>
</dbReference>
<gene>
    <name evidence="4" type="ORF">DGYR_LOCUS1908</name>
</gene>
<dbReference type="Pfam" id="PF25234">
    <property type="entry name" value="Periphilin_C"/>
    <property type="match status" value="1"/>
</dbReference>
<evidence type="ECO:0000259" key="3">
    <source>
        <dbReference type="PROSITE" id="PS50102"/>
    </source>
</evidence>
<feature type="compositionally biased region" description="Basic residues" evidence="2">
    <location>
        <begin position="177"/>
        <end position="190"/>
    </location>
</feature>
<dbReference type="InterPro" id="IPR028851">
    <property type="entry name" value="Pphln1"/>
</dbReference>
<evidence type="ECO:0000256" key="2">
    <source>
        <dbReference type="SAM" id="MobiDB-lite"/>
    </source>
</evidence>
<dbReference type="SUPFAM" id="SSF54928">
    <property type="entry name" value="RNA-binding domain, RBD"/>
    <property type="match status" value="1"/>
</dbReference>
<dbReference type="InterPro" id="IPR012677">
    <property type="entry name" value="Nucleotide-bd_a/b_plait_sf"/>
</dbReference>
<feature type="compositionally biased region" description="Basic and acidic residues" evidence="2">
    <location>
        <begin position="166"/>
        <end position="176"/>
    </location>
</feature>
<dbReference type="EMBL" id="CAJFCJ010000003">
    <property type="protein sequence ID" value="CAD5112838.1"/>
    <property type="molecule type" value="Genomic_DNA"/>
</dbReference>